<feature type="compositionally biased region" description="Basic and acidic residues" evidence="1">
    <location>
        <begin position="307"/>
        <end position="323"/>
    </location>
</feature>
<dbReference type="STRING" id="1064592.G0VEF4"/>
<dbReference type="EMBL" id="HE576755">
    <property type="protein sequence ID" value="CCC69945.1"/>
    <property type="molecule type" value="Genomic_DNA"/>
</dbReference>
<evidence type="ECO:0000256" key="1">
    <source>
        <dbReference type="SAM" id="MobiDB-lite"/>
    </source>
</evidence>
<name>G0VEF4_NAUCA</name>
<dbReference type="GO" id="GO:0000785">
    <property type="term" value="C:chromatin"/>
    <property type="evidence" value="ECO:0007669"/>
    <property type="project" value="EnsemblFungi"/>
</dbReference>
<gene>
    <name evidence="2" type="primary">NCAS0D03640</name>
    <name evidence="2" type="ordered locus">NCAS_0D03640</name>
</gene>
<dbReference type="GO" id="GO:0032807">
    <property type="term" value="C:DNA ligase IV complex"/>
    <property type="evidence" value="ECO:0007669"/>
    <property type="project" value="EnsemblFungi"/>
</dbReference>
<proteinExistence type="predicted"/>
<reference key="2">
    <citation type="submission" date="2011-08" db="EMBL/GenBank/DDBJ databases">
        <title>Genome sequence of Naumovozyma castellii.</title>
        <authorList>
            <person name="Gordon J.L."/>
            <person name="Armisen D."/>
            <person name="Proux-Wera E."/>
            <person name="OhEigeartaigh S.S."/>
            <person name="Byrne K.P."/>
            <person name="Wolfe K.H."/>
        </authorList>
    </citation>
    <scope>NUCLEOTIDE SEQUENCE</scope>
    <source>
        <strain>Type strain:CBS 4309</strain>
    </source>
</reference>
<dbReference type="HOGENOM" id="CLU_053373_0_0_1"/>
<dbReference type="OMA" id="EFICCVP"/>
<evidence type="ECO:0000313" key="3">
    <source>
        <dbReference type="Proteomes" id="UP000001640"/>
    </source>
</evidence>
<dbReference type="eggNOG" id="ENOG502S010">
    <property type="taxonomic scope" value="Eukaryota"/>
</dbReference>
<dbReference type="RefSeq" id="XP_003676306.1">
    <property type="nucleotide sequence ID" value="XM_003676258.1"/>
</dbReference>
<evidence type="ECO:0000313" key="2">
    <source>
        <dbReference type="EMBL" id="CCC69945.1"/>
    </source>
</evidence>
<dbReference type="AlphaFoldDB" id="G0VEF4"/>
<protein>
    <submittedName>
        <fullName evidence="2">Uncharacterized protein</fullName>
    </submittedName>
</protein>
<dbReference type="Gene3D" id="1.20.5.370">
    <property type="match status" value="1"/>
</dbReference>
<dbReference type="FunCoup" id="G0VEF4">
    <property type="interactions" value="49"/>
</dbReference>
<dbReference type="OrthoDB" id="4067005at2759"/>
<feature type="region of interest" description="Disordered" evidence="1">
    <location>
        <begin position="307"/>
        <end position="424"/>
    </location>
</feature>
<feature type="compositionally biased region" description="Acidic residues" evidence="1">
    <location>
        <begin position="410"/>
        <end position="424"/>
    </location>
</feature>
<dbReference type="GO" id="GO:0006303">
    <property type="term" value="P:double-strand break repair via nonhomologous end joining"/>
    <property type="evidence" value="ECO:0007669"/>
    <property type="project" value="EnsemblFungi"/>
</dbReference>
<feature type="region of interest" description="Disordered" evidence="1">
    <location>
        <begin position="246"/>
        <end position="292"/>
    </location>
</feature>
<dbReference type="GO" id="GO:0003682">
    <property type="term" value="F:chromatin binding"/>
    <property type="evidence" value="ECO:0007669"/>
    <property type="project" value="EnsemblFungi"/>
</dbReference>
<dbReference type="InParanoid" id="G0VEF4"/>
<sequence>MEIISCIPVHYDNEEETEEGIGLAKATIDSLPDSIEDLRNLTINDFIICEGSDVHHRKSITIDLLHIFEMEEKNDQKIRMAVWYEWIKLITAHRVCFVELEDSVNFTRWVCRISDEGWKLYMQLESGGLIKQIAQLDLYVLENTEVDLFQMAKTLFNMNCNSNDLLYKAQTNYHAIQEEVDSLKQERALVDKVLEERDNKTRTIVVGLLNEKKKKIAELRKRLLKALPDMPESDISDSEIINKHITNPVSSLNSPGKKGRKAKLKKIGSIKKPDIKRKKLKPSKLVQKPKAEHSDFDDFQFYGISRRTPEKADNMDDDVKLEDPETAGHGSIASRVKPRINLSQKIKQEESVGLEDVPSDEHSLIESTASPNQNTKNVLVKDDEPVEPLTKVDHESNDGTDTSIGTIKDDEGENESESETDTDI</sequence>
<reference evidence="2 3" key="1">
    <citation type="journal article" date="2011" name="Proc. Natl. Acad. Sci. U.S.A.">
        <title>Evolutionary erosion of yeast sex chromosomes by mating-type switching accidents.</title>
        <authorList>
            <person name="Gordon J.L."/>
            <person name="Armisen D."/>
            <person name="Proux-Wera E."/>
            <person name="Oheigeartaigh S.S."/>
            <person name="Byrne K.P."/>
            <person name="Wolfe K.H."/>
        </authorList>
    </citation>
    <scope>NUCLEOTIDE SEQUENCE [LARGE SCALE GENOMIC DNA]</scope>
    <source>
        <strain evidence="3">ATCC 76901 / BCRC 22586 / CBS 4309 / NBRC 1992 / NRRL Y-12630</strain>
    </source>
</reference>
<organism evidence="2 3">
    <name type="scientific">Naumovozyma castellii</name>
    <name type="common">Yeast</name>
    <name type="synonym">Saccharomyces castellii</name>
    <dbReference type="NCBI Taxonomy" id="27288"/>
    <lineage>
        <taxon>Eukaryota</taxon>
        <taxon>Fungi</taxon>
        <taxon>Dikarya</taxon>
        <taxon>Ascomycota</taxon>
        <taxon>Saccharomycotina</taxon>
        <taxon>Saccharomycetes</taxon>
        <taxon>Saccharomycetales</taxon>
        <taxon>Saccharomycetaceae</taxon>
        <taxon>Naumovozyma</taxon>
    </lineage>
</organism>
<dbReference type="GeneID" id="96903551"/>
<dbReference type="InterPro" id="IPR014751">
    <property type="entry name" value="XRCC4-like_C"/>
</dbReference>
<dbReference type="Proteomes" id="UP000001640">
    <property type="component" value="Chromosome 4"/>
</dbReference>
<accession>G0VEF4</accession>
<dbReference type="KEGG" id="ncs:NCAS_0D03640"/>
<feature type="compositionally biased region" description="Basic residues" evidence="1">
    <location>
        <begin position="257"/>
        <end position="282"/>
    </location>
</feature>
<feature type="compositionally biased region" description="Polar residues" evidence="1">
    <location>
        <begin position="365"/>
        <end position="377"/>
    </location>
</feature>
<keyword evidence="3" id="KW-1185">Reference proteome</keyword>